<sequence>MMKVTASSFRNPYIPCKAVNGVVSEADRWEPASGAAGPHWLQIDLRRPVLLGGTALYFWPTGSPDDAVRFVLSARSEGTWRTIPGTLYSREWSGPVRLQFKGPVTADAVRLYFLDAWLSVAQWQLLAPEAEECEPLLIDGPPLEQVHRNADYVPDVNVLVSQFGYHPEHTKTVIYRLGGQVGQGAAFADANFDVKPEAATESVSFDVERTTAAESASFDVKRAEGGETVFSGKLVTVEDDFGLFQTGDFTGLTDEGEYYIQIGCERSFRTFRIGRGLWGDYVKLTALHYFGLRRIGENSVVGDYGDTISVRWDDARTQDGKYRYIGKGFADGCDLRRFCNASLIVTQYCLLKQSGPLWDTADWIYDQVRWGLDGVLSFLGKDGMPDAALHVRTPDIHYGTDGRFESGDEGLIINAIADEEHNAFEYNGWNKEAVCSSLLLGPAEACLTFGERDPEFFERVKQLVIRGHRRIRETFSPHPHKYSLSGWAWLNALLHALTGEKEYKELAVSAAERFIGLQVTEAYGDSSVTASGWYRYAAEGEHDPWKGQTPRYGKYTDLDSGLRSPWGEKPEQEIMIVPWLYQGLFRLLDLLPDEAGAPAWKSSLHRYAREYLLALSKQNVFGLTPMKVGSKGLIRRKGTLSYQYHGEIGRMFHQLGNGALLMKAGKRFGDPELIEAAWKHAYYFTGCNPLGIGAIYGLSGNIPSQQYCSDTVGKAYPGGTVNGFNCVSSVNDYPNFQYWEYYGYANLANLWFASEIGADSFTEPLELWPRQLTEAPHSANAAHRLHTFPVRFKGGFRYRLMAVVKDGAASVERMDGKETAGERPLRRSDSGADGGSPVHWRGNGAEGGSPVQWNESRAAGRSSVQWSVNDVPGGSQQAGTISADGIYAAPRVMEELKVTIRAQSTGDSGIFAETEAIIMPVPGRTEGLICSREGNSVVLRWRAADGPVTGYTVYRRHPVTEREAGTIFERIGFTEGAGSCTFTLADEEPVGTQFIVRAYYRHGGKNYGFGEDSNTVMRVDER</sequence>
<feature type="compositionally biased region" description="Basic and acidic residues" evidence="2">
    <location>
        <begin position="812"/>
        <end position="830"/>
    </location>
</feature>
<dbReference type="HOGENOM" id="CLU_295754_0_0_9"/>
<dbReference type="Proteomes" id="UP000032633">
    <property type="component" value="Chromosome"/>
</dbReference>
<gene>
    <name evidence="4" type="ORF">VN24_20530</name>
</gene>
<dbReference type="KEGG" id="pbj:VN24_20530"/>
<reference evidence="5" key="2">
    <citation type="submission" date="2015-03" db="EMBL/GenBank/DDBJ databases">
        <title>Genome sequence of Paenibacillus beijingensis strain DSM 24997T.</title>
        <authorList>
            <person name="Kwak Y."/>
            <person name="Shin J.-H."/>
        </authorList>
    </citation>
    <scope>NUCLEOTIDE SEQUENCE [LARGE SCALE GENOMIC DNA]</scope>
    <source>
        <strain evidence="5">DSM 24997</strain>
    </source>
</reference>
<evidence type="ECO:0000259" key="3">
    <source>
        <dbReference type="PROSITE" id="PS50022"/>
    </source>
</evidence>
<dbReference type="EMBL" id="CP011058">
    <property type="protein sequence ID" value="AJY76514.1"/>
    <property type="molecule type" value="Genomic_DNA"/>
</dbReference>
<accession>A0A0D5NMF6</accession>
<dbReference type="OrthoDB" id="9758662at2"/>
<dbReference type="InterPro" id="IPR014756">
    <property type="entry name" value="Ig_E-set"/>
</dbReference>
<dbReference type="GO" id="GO:0008810">
    <property type="term" value="F:cellulase activity"/>
    <property type="evidence" value="ECO:0007669"/>
    <property type="project" value="InterPro"/>
</dbReference>
<dbReference type="SUPFAM" id="SSF48208">
    <property type="entry name" value="Six-hairpin glycosidases"/>
    <property type="match status" value="1"/>
</dbReference>
<feature type="domain" description="F5/8 type C" evidence="3">
    <location>
        <begin position="1"/>
        <end position="130"/>
    </location>
</feature>
<dbReference type="RefSeq" id="WP_045671940.1">
    <property type="nucleotide sequence ID" value="NZ_CP011058.1"/>
</dbReference>
<dbReference type="PROSITE" id="PS50022">
    <property type="entry name" value="FA58C_3"/>
    <property type="match status" value="1"/>
</dbReference>
<keyword evidence="5" id="KW-1185">Reference proteome</keyword>
<name>A0A0D5NMF6_9BACL</name>
<dbReference type="AlphaFoldDB" id="A0A0D5NMF6"/>
<dbReference type="Gene3D" id="1.50.10.10">
    <property type="match status" value="1"/>
</dbReference>
<organism evidence="4 5">
    <name type="scientific">Paenibacillus beijingensis</name>
    <dbReference type="NCBI Taxonomy" id="1126833"/>
    <lineage>
        <taxon>Bacteria</taxon>
        <taxon>Bacillati</taxon>
        <taxon>Bacillota</taxon>
        <taxon>Bacilli</taxon>
        <taxon>Bacillales</taxon>
        <taxon>Paenibacillaceae</taxon>
        <taxon>Paenibacillus</taxon>
    </lineage>
</organism>
<dbReference type="GO" id="GO:0005975">
    <property type="term" value="P:carbohydrate metabolic process"/>
    <property type="evidence" value="ECO:0007669"/>
    <property type="project" value="InterPro"/>
</dbReference>
<dbReference type="InterPro" id="IPR008928">
    <property type="entry name" value="6-hairpin_glycosidase_sf"/>
</dbReference>
<dbReference type="Pfam" id="PF00754">
    <property type="entry name" value="F5_F8_type_C"/>
    <property type="match status" value="1"/>
</dbReference>
<dbReference type="PATRIC" id="fig|1126833.4.peg.4516"/>
<dbReference type="SUPFAM" id="SSF81296">
    <property type="entry name" value="E set domains"/>
    <property type="match status" value="1"/>
</dbReference>
<evidence type="ECO:0000313" key="4">
    <source>
        <dbReference type="EMBL" id="AJY76514.1"/>
    </source>
</evidence>
<dbReference type="Pfam" id="PF02927">
    <property type="entry name" value="CelD_N"/>
    <property type="match status" value="1"/>
</dbReference>
<proteinExistence type="inferred from homology"/>
<protein>
    <recommendedName>
        <fullName evidence="3">F5/8 type C domain-containing protein</fullName>
    </recommendedName>
</protein>
<dbReference type="STRING" id="1126833.VN24_20530"/>
<reference evidence="4 5" key="1">
    <citation type="journal article" date="2015" name="J. Biotechnol.">
        <title>Complete genome sequence of Paenibacillus beijingensis 7188(T) (=DSM 24997(T)), a novel rhizobacterium from jujube garden soil.</title>
        <authorList>
            <person name="Kwak Y."/>
            <person name="Shin J.H."/>
        </authorList>
    </citation>
    <scope>NUCLEOTIDE SEQUENCE [LARGE SCALE GENOMIC DNA]</scope>
    <source>
        <strain evidence="4 5">DSM 24997</strain>
    </source>
</reference>
<dbReference type="InterPro" id="IPR000421">
    <property type="entry name" value="FA58C"/>
</dbReference>
<dbReference type="InterPro" id="IPR013783">
    <property type="entry name" value="Ig-like_fold"/>
</dbReference>
<evidence type="ECO:0000256" key="1">
    <source>
        <dbReference type="ARBA" id="ARBA00007072"/>
    </source>
</evidence>
<dbReference type="InterPro" id="IPR008979">
    <property type="entry name" value="Galactose-bd-like_sf"/>
</dbReference>
<dbReference type="InterPro" id="IPR012341">
    <property type="entry name" value="6hp_glycosidase-like_sf"/>
</dbReference>
<dbReference type="Gene3D" id="2.60.40.10">
    <property type="entry name" value="Immunoglobulins"/>
    <property type="match status" value="1"/>
</dbReference>
<dbReference type="Gene3D" id="2.60.120.260">
    <property type="entry name" value="Galactose-binding domain-like"/>
    <property type="match status" value="1"/>
</dbReference>
<evidence type="ECO:0000313" key="5">
    <source>
        <dbReference type="Proteomes" id="UP000032633"/>
    </source>
</evidence>
<dbReference type="InterPro" id="IPR004197">
    <property type="entry name" value="Cellulase_Ig-like"/>
</dbReference>
<feature type="region of interest" description="Disordered" evidence="2">
    <location>
        <begin position="811"/>
        <end position="866"/>
    </location>
</feature>
<evidence type="ECO:0000256" key="2">
    <source>
        <dbReference type="SAM" id="MobiDB-lite"/>
    </source>
</evidence>
<dbReference type="SUPFAM" id="SSF49785">
    <property type="entry name" value="Galactose-binding domain-like"/>
    <property type="match status" value="1"/>
</dbReference>
<dbReference type="CDD" id="cd02850">
    <property type="entry name" value="E_set_Cellulase_N"/>
    <property type="match status" value="1"/>
</dbReference>
<comment type="similarity">
    <text evidence="1">Belongs to the glycosyl hydrolase 9 (cellulase E) family.</text>
</comment>